<dbReference type="RefSeq" id="WP_094303787.1">
    <property type="nucleotide sequence ID" value="NZ_NOWT01000011.1"/>
</dbReference>
<dbReference type="EMBL" id="NOWT01000011">
    <property type="protein sequence ID" value="OYD83871.1"/>
    <property type="molecule type" value="Genomic_DNA"/>
</dbReference>
<sequence length="89" mass="9422">MVRTDGRQAIGRVAAHAVQKAVDLALEGFRFTKETGEQGADPVDRSTCRAASSPRVATMAVLRRASETLAVIGATRTAFSTTVEQVSLC</sequence>
<accession>A0A235HDI2</accession>
<dbReference type="AlphaFoldDB" id="A0A235HDI2"/>
<evidence type="ECO:0000313" key="2">
    <source>
        <dbReference type="Proteomes" id="UP000215367"/>
    </source>
</evidence>
<dbReference type="Proteomes" id="UP000215367">
    <property type="component" value="Unassembled WGS sequence"/>
</dbReference>
<comment type="caution">
    <text evidence="1">The sequence shown here is derived from an EMBL/GenBank/DDBJ whole genome shotgun (WGS) entry which is preliminary data.</text>
</comment>
<keyword evidence="1" id="KW-0614">Plasmid</keyword>
<gene>
    <name evidence="1" type="ORF">CHT98_13905</name>
</gene>
<proteinExistence type="predicted"/>
<organism evidence="1 2">
    <name type="scientific">Azospirillum brasilense</name>
    <dbReference type="NCBI Taxonomy" id="192"/>
    <lineage>
        <taxon>Bacteria</taxon>
        <taxon>Pseudomonadati</taxon>
        <taxon>Pseudomonadota</taxon>
        <taxon>Alphaproteobacteria</taxon>
        <taxon>Rhodospirillales</taxon>
        <taxon>Azospirillaceae</taxon>
        <taxon>Azospirillum</taxon>
    </lineage>
</organism>
<name>A0A235HDI2_AZOBR</name>
<geneLocation type="plasmid" evidence="1">
    <name>unnamed</name>
</geneLocation>
<reference evidence="1 2" key="1">
    <citation type="submission" date="2017-07" db="EMBL/GenBank/DDBJ databases">
        <title>Whole genome sequence of Azospirillum brasilense 2A1, a potential biofertilizer strain.</title>
        <authorList>
            <person name="Fontana C.A."/>
            <person name="Toffoli L.M."/>
            <person name="Salazar S.M."/>
            <person name="Puglisi E."/>
            <person name="Pedraza R."/>
            <person name="Bassi D."/>
            <person name="Cocconcelli P.S."/>
        </authorList>
    </citation>
    <scope>NUCLEOTIDE SEQUENCE [LARGE SCALE GENOMIC DNA]</scope>
    <source>
        <strain evidence="1 2">2A1</strain>
        <plasmid evidence="1">unnamed</plasmid>
    </source>
</reference>
<evidence type="ECO:0000313" key="1">
    <source>
        <dbReference type="EMBL" id="OYD83871.1"/>
    </source>
</evidence>
<protein>
    <submittedName>
        <fullName evidence="1">Uncharacterized protein</fullName>
    </submittedName>
</protein>